<dbReference type="OrthoDB" id="6426371at2759"/>
<accession>A0A4Y2V9L4</accession>
<evidence type="ECO:0000313" key="2">
    <source>
        <dbReference type="Proteomes" id="UP000499080"/>
    </source>
</evidence>
<reference evidence="1 2" key="1">
    <citation type="journal article" date="2019" name="Sci. Rep.">
        <title>Orb-weaving spider Araneus ventricosus genome elucidates the spidroin gene catalogue.</title>
        <authorList>
            <person name="Kono N."/>
            <person name="Nakamura H."/>
            <person name="Ohtoshi R."/>
            <person name="Moran D.A.P."/>
            <person name="Shinohara A."/>
            <person name="Yoshida Y."/>
            <person name="Fujiwara M."/>
            <person name="Mori M."/>
            <person name="Tomita M."/>
            <person name="Arakawa K."/>
        </authorList>
    </citation>
    <scope>NUCLEOTIDE SEQUENCE [LARGE SCALE GENOMIC DNA]</scope>
</reference>
<organism evidence="1 2">
    <name type="scientific">Araneus ventricosus</name>
    <name type="common">Orbweaver spider</name>
    <name type="synonym">Epeira ventricosa</name>
    <dbReference type="NCBI Taxonomy" id="182803"/>
    <lineage>
        <taxon>Eukaryota</taxon>
        <taxon>Metazoa</taxon>
        <taxon>Ecdysozoa</taxon>
        <taxon>Arthropoda</taxon>
        <taxon>Chelicerata</taxon>
        <taxon>Arachnida</taxon>
        <taxon>Araneae</taxon>
        <taxon>Araneomorphae</taxon>
        <taxon>Entelegynae</taxon>
        <taxon>Araneoidea</taxon>
        <taxon>Araneidae</taxon>
        <taxon>Araneus</taxon>
    </lineage>
</organism>
<dbReference type="AlphaFoldDB" id="A0A4Y2V9L4"/>
<gene>
    <name evidence="1" type="ORF">AVEN_233914_1</name>
</gene>
<dbReference type="Proteomes" id="UP000499080">
    <property type="component" value="Unassembled WGS sequence"/>
</dbReference>
<comment type="caution">
    <text evidence="1">The sequence shown here is derived from an EMBL/GenBank/DDBJ whole genome shotgun (WGS) entry which is preliminary data.</text>
</comment>
<name>A0A4Y2V9L4_ARAVE</name>
<protein>
    <submittedName>
        <fullName evidence="1">Uncharacterized protein</fullName>
    </submittedName>
</protein>
<sequence length="160" mass="19008">MASAVLDFEGFQLFPGRFVVKELAVCAVNDDTFCGRWLFKSLHSYESLDRKKQNTYSWITKFLHHIEWEWDDGELPYDTFRCVLTVIFETFPYIYVKGLEKKKFLEFLTWRDILNLDDFECPKVKELHSFDVLCPFMHGKSFPHCAIYKAKAFAKHLETI</sequence>
<proteinExistence type="predicted"/>
<dbReference type="EMBL" id="BGPR01045147">
    <property type="protein sequence ID" value="GBO22005.1"/>
    <property type="molecule type" value="Genomic_DNA"/>
</dbReference>
<keyword evidence="2" id="KW-1185">Reference proteome</keyword>
<evidence type="ECO:0000313" key="1">
    <source>
        <dbReference type="EMBL" id="GBO22005.1"/>
    </source>
</evidence>